<dbReference type="GO" id="GO:0005886">
    <property type="term" value="C:plasma membrane"/>
    <property type="evidence" value="ECO:0007669"/>
    <property type="project" value="TreeGrafter"/>
</dbReference>
<dbReference type="PROSITE" id="PS51212">
    <property type="entry name" value="WSC"/>
    <property type="match status" value="1"/>
</dbReference>
<dbReference type="Pfam" id="PF01822">
    <property type="entry name" value="WSC"/>
    <property type="match status" value="1"/>
</dbReference>
<evidence type="ECO:0000256" key="3">
    <source>
        <dbReference type="ARBA" id="ARBA00022729"/>
    </source>
</evidence>
<feature type="signal peptide" evidence="7">
    <location>
        <begin position="1"/>
        <end position="18"/>
    </location>
</feature>
<dbReference type="Proteomes" id="UP000828390">
    <property type="component" value="Unassembled WGS sequence"/>
</dbReference>
<dbReference type="InterPro" id="IPR002889">
    <property type="entry name" value="WSC_carb-bd"/>
</dbReference>
<comment type="caution">
    <text evidence="9">The sequence shown here is derived from an EMBL/GenBank/DDBJ whole genome shotgun (WGS) entry which is preliminary data.</text>
</comment>
<dbReference type="PANTHER" id="PTHR24269:SF16">
    <property type="entry name" value="PROTEIN SLG1"/>
    <property type="match status" value="1"/>
</dbReference>
<accession>A0A9D4BCY1</accession>
<reference evidence="9" key="1">
    <citation type="journal article" date="2019" name="bioRxiv">
        <title>The Genome of the Zebra Mussel, Dreissena polymorpha: A Resource for Invasive Species Research.</title>
        <authorList>
            <person name="McCartney M.A."/>
            <person name="Auch B."/>
            <person name="Kono T."/>
            <person name="Mallez S."/>
            <person name="Zhang Y."/>
            <person name="Obille A."/>
            <person name="Becker A."/>
            <person name="Abrahante J.E."/>
            <person name="Garbe J."/>
            <person name="Badalamenti J.P."/>
            <person name="Herman A."/>
            <person name="Mangelson H."/>
            <person name="Liachko I."/>
            <person name="Sullivan S."/>
            <person name="Sone E.D."/>
            <person name="Koren S."/>
            <person name="Silverstein K.A.T."/>
            <person name="Beckman K.B."/>
            <person name="Gohl D.M."/>
        </authorList>
    </citation>
    <scope>NUCLEOTIDE SEQUENCE</scope>
    <source>
        <strain evidence="9">Duluth1</strain>
        <tissue evidence="9">Whole animal</tissue>
    </source>
</reference>
<evidence type="ECO:0000313" key="10">
    <source>
        <dbReference type="Proteomes" id="UP000828390"/>
    </source>
</evidence>
<dbReference type="SMART" id="SM00321">
    <property type="entry name" value="WSC"/>
    <property type="match status" value="1"/>
</dbReference>
<comment type="subcellular location">
    <subcellularLocation>
        <location evidence="1">Membrane</location>
        <topology evidence="1">Single-pass membrane protein</topology>
    </subcellularLocation>
</comment>
<evidence type="ECO:0000256" key="4">
    <source>
        <dbReference type="ARBA" id="ARBA00022989"/>
    </source>
</evidence>
<proteinExistence type="predicted"/>
<dbReference type="AlphaFoldDB" id="A0A9D4BCY1"/>
<sequence>MVSTTSLVVLAIAMQCAAAGIVYLGCYVDIGDRILLPWIERDDPLNSPEHCSKKCYDQGGYRYSGTQCFCGDAFRFNLEKRPESECNFPCRGDSRIMCGGIWRISVYSNWGIALASSLN</sequence>
<keyword evidence="4" id="KW-1133">Transmembrane helix</keyword>
<gene>
    <name evidence="9" type="ORF">DPMN_193431</name>
</gene>
<protein>
    <recommendedName>
        <fullName evidence="8">WSC domain-containing protein</fullName>
    </recommendedName>
</protein>
<dbReference type="PANTHER" id="PTHR24269">
    <property type="entry name" value="KREMEN PROTEIN"/>
    <property type="match status" value="1"/>
</dbReference>
<keyword evidence="10" id="KW-1185">Reference proteome</keyword>
<dbReference type="EMBL" id="JAIWYP010000077">
    <property type="protein sequence ID" value="KAH3690130.1"/>
    <property type="molecule type" value="Genomic_DNA"/>
</dbReference>
<evidence type="ECO:0000313" key="9">
    <source>
        <dbReference type="EMBL" id="KAH3690130.1"/>
    </source>
</evidence>
<evidence type="ECO:0000256" key="6">
    <source>
        <dbReference type="ARBA" id="ARBA00023180"/>
    </source>
</evidence>
<evidence type="ECO:0000256" key="2">
    <source>
        <dbReference type="ARBA" id="ARBA00022692"/>
    </source>
</evidence>
<keyword evidence="6" id="KW-0325">Glycoprotein</keyword>
<organism evidence="9 10">
    <name type="scientific">Dreissena polymorpha</name>
    <name type="common">Zebra mussel</name>
    <name type="synonym">Mytilus polymorpha</name>
    <dbReference type="NCBI Taxonomy" id="45954"/>
    <lineage>
        <taxon>Eukaryota</taxon>
        <taxon>Metazoa</taxon>
        <taxon>Spiralia</taxon>
        <taxon>Lophotrochozoa</taxon>
        <taxon>Mollusca</taxon>
        <taxon>Bivalvia</taxon>
        <taxon>Autobranchia</taxon>
        <taxon>Heteroconchia</taxon>
        <taxon>Euheterodonta</taxon>
        <taxon>Imparidentia</taxon>
        <taxon>Neoheterodontei</taxon>
        <taxon>Myida</taxon>
        <taxon>Dreissenoidea</taxon>
        <taxon>Dreissenidae</taxon>
        <taxon>Dreissena</taxon>
    </lineage>
</organism>
<feature type="domain" description="WSC" evidence="8">
    <location>
        <begin position="20"/>
        <end position="110"/>
    </location>
</feature>
<keyword evidence="2" id="KW-0812">Transmembrane</keyword>
<reference evidence="9" key="2">
    <citation type="submission" date="2020-11" db="EMBL/GenBank/DDBJ databases">
        <authorList>
            <person name="McCartney M.A."/>
            <person name="Auch B."/>
            <person name="Kono T."/>
            <person name="Mallez S."/>
            <person name="Becker A."/>
            <person name="Gohl D.M."/>
            <person name="Silverstein K.A.T."/>
            <person name="Koren S."/>
            <person name="Bechman K.B."/>
            <person name="Herman A."/>
            <person name="Abrahante J.E."/>
            <person name="Garbe J."/>
        </authorList>
    </citation>
    <scope>NUCLEOTIDE SEQUENCE</scope>
    <source>
        <strain evidence="9">Duluth1</strain>
        <tissue evidence="9">Whole animal</tissue>
    </source>
</reference>
<name>A0A9D4BCY1_DREPO</name>
<evidence type="ECO:0000256" key="5">
    <source>
        <dbReference type="ARBA" id="ARBA00023136"/>
    </source>
</evidence>
<evidence type="ECO:0000256" key="7">
    <source>
        <dbReference type="SAM" id="SignalP"/>
    </source>
</evidence>
<evidence type="ECO:0000256" key="1">
    <source>
        <dbReference type="ARBA" id="ARBA00004167"/>
    </source>
</evidence>
<keyword evidence="5" id="KW-0472">Membrane</keyword>
<feature type="chain" id="PRO_5039051220" description="WSC domain-containing protein" evidence="7">
    <location>
        <begin position="19"/>
        <end position="119"/>
    </location>
</feature>
<evidence type="ECO:0000259" key="8">
    <source>
        <dbReference type="PROSITE" id="PS51212"/>
    </source>
</evidence>
<keyword evidence="3 7" id="KW-0732">Signal</keyword>
<dbReference type="InterPro" id="IPR051836">
    <property type="entry name" value="Kremen_rcpt"/>
</dbReference>